<reference evidence="3" key="1">
    <citation type="journal article" date="2011" name="PLoS Genet.">
        <title>Genomic analysis of the necrotrophic fungal pathogens Sclerotinia sclerotiorum and Botrytis cinerea.</title>
        <authorList>
            <person name="Amselem J."/>
            <person name="Cuomo C.A."/>
            <person name="van Kan J.A."/>
            <person name="Viaud M."/>
            <person name="Benito E.P."/>
            <person name="Couloux A."/>
            <person name="Coutinho P.M."/>
            <person name="de Vries R.P."/>
            <person name="Dyer P.S."/>
            <person name="Fillinger S."/>
            <person name="Fournier E."/>
            <person name="Gout L."/>
            <person name="Hahn M."/>
            <person name="Kohn L."/>
            <person name="Lapalu N."/>
            <person name="Plummer K.M."/>
            <person name="Pradier J.M."/>
            <person name="Quevillon E."/>
            <person name="Sharon A."/>
            <person name="Simon A."/>
            <person name="ten Have A."/>
            <person name="Tudzynski B."/>
            <person name="Tudzynski P."/>
            <person name="Wincker P."/>
            <person name="Andrew M."/>
            <person name="Anthouard V."/>
            <person name="Beever R.E."/>
            <person name="Beffa R."/>
            <person name="Benoit I."/>
            <person name="Bouzid O."/>
            <person name="Brault B."/>
            <person name="Chen Z."/>
            <person name="Choquer M."/>
            <person name="Collemare J."/>
            <person name="Cotton P."/>
            <person name="Danchin E.G."/>
            <person name="Da Silva C."/>
            <person name="Gautier A."/>
            <person name="Giraud C."/>
            <person name="Giraud T."/>
            <person name="Gonzalez C."/>
            <person name="Grossetete S."/>
            <person name="Guldener U."/>
            <person name="Henrissat B."/>
            <person name="Howlett B.J."/>
            <person name="Kodira C."/>
            <person name="Kretschmer M."/>
            <person name="Lappartient A."/>
            <person name="Leroch M."/>
            <person name="Levis C."/>
            <person name="Mauceli E."/>
            <person name="Neuveglise C."/>
            <person name="Oeser B."/>
            <person name="Pearson M."/>
            <person name="Poulain J."/>
            <person name="Poussereau N."/>
            <person name="Quesneville H."/>
            <person name="Rascle C."/>
            <person name="Schumacher J."/>
            <person name="Segurens B."/>
            <person name="Sexton A."/>
            <person name="Silva E."/>
            <person name="Sirven C."/>
            <person name="Soanes D.M."/>
            <person name="Talbot N.J."/>
            <person name="Templeton M."/>
            <person name="Yandava C."/>
            <person name="Yarden O."/>
            <person name="Zeng Q."/>
            <person name="Rollins J.A."/>
            <person name="Lebrun M.H."/>
            <person name="Dickman M."/>
        </authorList>
    </citation>
    <scope>NUCLEOTIDE SEQUENCE [LARGE SCALE GENOMIC DNA]</scope>
    <source>
        <strain evidence="3">ATCC 18683 / 1980 / Ss-1</strain>
    </source>
</reference>
<dbReference type="GeneID" id="5488583"/>
<dbReference type="RefSeq" id="XP_001592665.1">
    <property type="nucleotide sequence ID" value="XM_001592615.1"/>
</dbReference>
<sequence length="81" mass="8786">MADPSLYTYPSPLTGYENLSPLPNELNPDGKSLVNPPTGIQSPSYEKFIEPLDNGVRGAFPGTSRLQILGRTNWTSSCCNV</sequence>
<accession>A7ENK7</accession>
<dbReference type="KEGG" id="ssl:SS1G_06906"/>
<dbReference type="Proteomes" id="UP000001312">
    <property type="component" value="Unassembled WGS sequence"/>
</dbReference>
<organism evidence="2 3">
    <name type="scientific">Sclerotinia sclerotiorum (strain ATCC 18683 / 1980 / Ss-1)</name>
    <name type="common">White mold</name>
    <name type="synonym">Whetzelinia sclerotiorum</name>
    <dbReference type="NCBI Taxonomy" id="665079"/>
    <lineage>
        <taxon>Eukaryota</taxon>
        <taxon>Fungi</taxon>
        <taxon>Dikarya</taxon>
        <taxon>Ascomycota</taxon>
        <taxon>Pezizomycotina</taxon>
        <taxon>Leotiomycetes</taxon>
        <taxon>Helotiales</taxon>
        <taxon>Sclerotiniaceae</taxon>
        <taxon>Sclerotinia</taxon>
    </lineage>
</organism>
<evidence type="ECO:0000313" key="3">
    <source>
        <dbReference type="Proteomes" id="UP000001312"/>
    </source>
</evidence>
<evidence type="ECO:0000313" key="2">
    <source>
        <dbReference type="EMBL" id="EDO04423.1"/>
    </source>
</evidence>
<feature type="region of interest" description="Disordered" evidence="1">
    <location>
        <begin position="18"/>
        <end position="41"/>
    </location>
</feature>
<proteinExistence type="predicted"/>
<dbReference type="OMA" id="GYENFEP"/>
<evidence type="ECO:0000256" key="1">
    <source>
        <dbReference type="SAM" id="MobiDB-lite"/>
    </source>
</evidence>
<name>A7ENK7_SCLS1</name>
<dbReference type="InParanoid" id="A7ENK7"/>
<dbReference type="EMBL" id="CH476628">
    <property type="protein sequence ID" value="EDO04423.1"/>
    <property type="molecule type" value="Genomic_DNA"/>
</dbReference>
<dbReference type="AlphaFoldDB" id="A7ENK7"/>
<keyword evidence="3" id="KW-1185">Reference proteome</keyword>
<protein>
    <submittedName>
        <fullName evidence="2">Uncharacterized protein</fullName>
    </submittedName>
</protein>
<gene>
    <name evidence="2" type="ORF">SS1G_06906</name>
</gene>